<reference evidence="3" key="1">
    <citation type="submission" date="2020-10" db="EMBL/GenBank/DDBJ databases">
        <authorList>
            <person name="Gilroy R."/>
        </authorList>
    </citation>
    <scope>NUCLEOTIDE SEQUENCE</scope>
    <source>
        <strain evidence="3">14700</strain>
    </source>
</reference>
<dbReference type="Pfam" id="PF01368">
    <property type="entry name" value="DHH"/>
    <property type="match status" value="1"/>
</dbReference>
<dbReference type="InterPro" id="IPR038763">
    <property type="entry name" value="DHH_sf"/>
</dbReference>
<evidence type="ECO:0000313" key="3">
    <source>
        <dbReference type="EMBL" id="MBO8469435.1"/>
    </source>
</evidence>
<dbReference type="Gene3D" id="3.90.1640.10">
    <property type="entry name" value="inorganic pyrophosphatase (n-terminal core)"/>
    <property type="match status" value="1"/>
</dbReference>
<dbReference type="Gene3D" id="3.10.310.30">
    <property type="match status" value="1"/>
</dbReference>
<accession>A0A9D9IC59</accession>
<reference evidence="3" key="2">
    <citation type="journal article" date="2021" name="PeerJ">
        <title>Extensive microbial diversity within the chicken gut microbiome revealed by metagenomics and culture.</title>
        <authorList>
            <person name="Gilroy R."/>
            <person name="Ravi A."/>
            <person name="Getino M."/>
            <person name="Pursley I."/>
            <person name="Horton D.L."/>
            <person name="Alikhan N.F."/>
            <person name="Baker D."/>
            <person name="Gharbi K."/>
            <person name="Hall N."/>
            <person name="Watson M."/>
            <person name="Adriaenssens E.M."/>
            <person name="Foster-Nyarko E."/>
            <person name="Jarju S."/>
            <person name="Secka A."/>
            <person name="Antonio M."/>
            <person name="Oren A."/>
            <person name="Chaudhuri R.R."/>
            <person name="La Ragione R."/>
            <person name="Hildebrand F."/>
            <person name="Pallen M.J."/>
        </authorList>
    </citation>
    <scope>NUCLEOTIDE SEQUENCE</scope>
    <source>
        <strain evidence="3">14700</strain>
    </source>
</reference>
<name>A0A9D9IC59_9SPIO</name>
<evidence type="ECO:0000313" key="4">
    <source>
        <dbReference type="Proteomes" id="UP000810292"/>
    </source>
</evidence>
<dbReference type="InterPro" id="IPR001667">
    <property type="entry name" value="DDH_dom"/>
</dbReference>
<dbReference type="EMBL" id="JADIMF010000102">
    <property type="protein sequence ID" value="MBO8469435.1"/>
    <property type="molecule type" value="Genomic_DNA"/>
</dbReference>
<sequence>MGNLFPPCDKRLTAAIRNAGKAAVIAHRNPDGDALYSSLAMREVLSSLGKETYLLNEGPFLRDDIKYLESEFASQIEDSLIDDDLLVIILDCSTPDRPGKPFEKLMNQKRIVIDHHSSGVPFVDEGFGYIVPESPSTTLLVDKVREELGVPLTEKMADYLYRGFATDTGFYHFLSSSQAPESLRRAASFAEMGVSPYEVYDEMHDGRKLSDIKNAAAIIMASHAELDGKVIFAYQSPEIKEARLSDSVYATLLEAENVMAVIFIKDKGDALEIGFRSKNKADIDVGRIASSLGGGGHKKAAGATITGYTKEEAEALLLRIMEREISSATPV</sequence>
<dbReference type="SUPFAM" id="SSF64182">
    <property type="entry name" value="DHH phosphoesterases"/>
    <property type="match status" value="1"/>
</dbReference>
<gene>
    <name evidence="3" type="ORF">IAA72_06595</name>
</gene>
<organism evidence="3 4">
    <name type="scientific">Candidatus Ornithospirochaeta stercoravium</name>
    <dbReference type="NCBI Taxonomy" id="2840897"/>
    <lineage>
        <taxon>Bacteria</taxon>
        <taxon>Pseudomonadati</taxon>
        <taxon>Spirochaetota</taxon>
        <taxon>Spirochaetia</taxon>
        <taxon>Spirochaetales</taxon>
        <taxon>Spirochaetaceae</taxon>
        <taxon>Spirochaetaceae incertae sedis</taxon>
        <taxon>Candidatus Ornithospirochaeta</taxon>
    </lineage>
</organism>
<feature type="domain" description="DHHA1" evidence="2">
    <location>
        <begin position="237"/>
        <end position="323"/>
    </location>
</feature>
<dbReference type="Pfam" id="PF02272">
    <property type="entry name" value="DHHA1"/>
    <property type="match status" value="1"/>
</dbReference>
<protein>
    <submittedName>
        <fullName evidence="3">DHH family phosphoesterase</fullName>
    </submittedName>
</protein>
<dbReference type="GO" id="GO:0003676">
    <property type="term" value="F:nucleic acid binding"/>
    <property type="evidence" value="ECO:0007669"/>
    <property type="project" value="InterPro"/>
</dbReference>
<evidence type="ECO:0000259" key="1">
    <source>
        <dbReference type="Pfam" id="PF01368"/>
    </source>
</evidence>
<feature type="domain" description="DDH" evidence="1">
    <location>
        <begin position="23"/>
        <end position="163"/>
    </location>
</feature>
<dbReference type="Proteomes" id="UP000810292">
    <property type="component" value="Unassembled WGS sequence"/>
</dbReference>
<evidence type="ECO:0000259" key="2">
    <source>
        <dbReference type="Pfam" id="PF02272"/>
    </source>
</evidence>
<proteinExistence type="predicted"/>
<dbReference type="PANTHER" id="PTHR47618:SF1">
    <property type="entry name" value="BIFUNCTIONAL OLIGORIBONUCLEASE AND PAP PHOSPHATASE NRNA"/>
    <property type="match status" value="1"/>
</dbReference>
<dbReference type="InterPro" id="IPR051319">
    <property type="entry name" value="Oligoribo/pAp-PDE_c-di-AMP_PDE"/>
</dbReference>
<dbReference type="AlphaFoldDB" id="A0A9D9IC59"/>
<dbReference type="PANTHER" id="PTHR47618">
    <property type="entry name" value="BIFUNCTIONAL OLIGORIBONUCLEASE AND PAP PHOSPHATASE NRNA"/>
    <property type="match status" value="1"/>
</dbReference>
<dbReference type="InterPro" id="IPR003156">
    <property type="entry name" value="DHHA1_dom"/>
</dbReference>
<comment type="caution">
    <text evidence="3">The sequence shown here is derived from an EMBL/GenBank/DDBJ whole genome shotgun (WGS) entry which is preliminary data.</text>
</comment>